<evidence type="ECO:0000256" key="2">
    <source>
        <dbReference type="ARBA" id="ARBA00022692"/>
    </source>
</evidence>
<accession>A0A8T4KT36</accession>
<dbReference type="EC" id="2.4.-.-" evidence="6"/>
<keyword evidence="2" id="KW-0812">Transmembrane</keyword>
<dbReference type="PANTHER" id="PTHR12154">
    <property type="entry name" value="GLYCOSYL TRANSFERASE-RELATED"/>
    <property type="match status" value="1"/>
</dbReference>
<keyword evidence="6" id="KW-0328">Glycosyltransferase</keyword>
<protein>
    <submittedName>
        <fullName evidence="6">Glycosyltransferase</fullName>
        <ecNumber evidence="6">2.4.-.-</ecNumber>
    </submittedName>
</protein>
<organism evidence="6 7">
    <name type="scientific">Candidatus Iainarchaeum sp</name>
    <dbReference type="NCBI Taxonomy" id="3101447"/>
    <lineage>
        <taxon>Archaea</taxon>
        <taxon>Candidatus Iainarchaeota</taxon>
        <taxon>Candidatus Iainarchaeia</taxon>
        <taxon>Candidatus Iainarchaeales</taxon>
        <taxon>Candidatus Iainarchaeaceae</taxon>
        <taxon>Candidatus Iainarchaeum</taxon>
    </lineage>
</organism>
<dbReference type="Proteomes" id="UP000677687">
    <property type="component" value="Unassembled WGS sequence"/>
</dbReference>
<evidence type="ECO:0000313" key="6">
    <source>
        <dbReference type="EMBL" id="MBS3057247.1"/>
    </source>
</evidence>
<keyword evidence="6" id="KW-0808">Transferase</keyword>
<gene>
    <name evidence="6" type="ORF">J4415_01305</name>
</gene>
<name>A0A8T4KT36_9ARCH</name>
<dbReference type="EMBL" id="JAGVWD010000018">
    <property type="protein sequence ID" value="MBS3057247.1"/>
    <property type="molecule type" value="Genomic_DNA"/>
</dbReference>
<dbReference type="SUPFAM" id="SSF53756">
    <property type="entry name" value="UDP-Glycosyltransferase/glycogen phosphorylase"/>
    <property type="match status" value="1"/>
</dbReference>
<comment type="subcellular location">
    <subcellularLocation>
        <location evidence="1">Endoplasmic reticulum membrane</location>
        <topology evidence="1">Single-pass membrane protein</topology>
    </subcellularLocation>
</comment>
<evidence type="ECO:0000313" key="7">
    <source>
        <dbReference type="Proteomes" id="UP000677687"/>
    </source>
</evidence>
<dbReference type="GO" id="GO:0006488">
    <property type="term" value="P:dolichol-linked oligosaccharide biosynthetic process"/>
    <property type="evidence" value="ECO:0007669"/>
    <property type="project" value="InterPro"/>
</dbReference>
<evidence type="ECO:0000256" key="3">
    <source>
        <dbReference type="ARBA" id="ARBA00022824"/>
    </source>
</evidence>
<keyword evidence="3" id="KW-0256">Endoplasmic reticulum</keyword>
<reference evidence="6" key="2">
    <citation type="submission" date="2021-05" db="EMBL/GenBank/DDBJ databases">
        <title>Protein family content uncovers lineage relationships and bacterial pathway maintenance mechanisms in DPANN archaea.</title>
        <authorList>
            <person name="Castelle C.J."/>
            <person name="Meheust R."/>
            <person name="Jaffe A.L."/>
            <person name="Seitz K."/>
            <person name="Gong X."/>
            <person name="Baker B.J."/>
            <person name="Banfield J.F."/>
        </authorList>
    </citation>
    <scope>NUCLEOTIDE SEQUENCE</scope>
    <source>
        <strain evidence="6">RIFCSPHIGHO2_01_FULL_AR10_44_11</strain>
    </source>
</reference>
<evidence type="ECO:0000256" key="5">
    <source>
        <dbReference type="ARBA" id="ARBA00023136"/>
    </source>
</evidence>
<evidence type="ECO:0000256" key="1">
    <source>
        <dbReference type="ARBA" id="ARBA00004389"/>
    </source>
</evidence>
<sequence length="148" mass="16855">MKICLACSAGGHLDEILQLRPFFSKHKYFFITFKRADTESLAKNEKIHFLERPARNPITTLLDFFRAIAILKNENPDVIISTGADVAVPVCYAAKLLGKKIIFIESFCRPFRPGISGRLVYPIANLFIVQWRALQKFYPRAKFGGSIF</sequence>
<evidence type="ECO:0000256" key="4">
    <source>
        <dbReference type="ARBA" id="ARBA00022989"/>
    </source>
</evidence>
<reference evidence="6" key="1">
    <citation type="submission" date="2021-03" db="EMBL/GenBank/DDBJ databases">
        <authorList>
            <person name="Jaffe A."/>
        </authorList>
    </citation>
    <scope>NUCLEOTIDE SEQUENCE</scope>
    <source>
        <strain evidence="6">RIFCSPHIGHO2_01_FULL_AR10_44_11</strain>
    </source>
</reference>
<keyword evidence="4" id="KW-1133">Transmembrane helix</keyword>
<comment type="caution">
    <text evidence="6">The sequence shown here is derived from an EMBL/GenBank/DDBJ whole genome shotgun (WGS) entry which is preliminary data.</text>
</comment>
<dbReference type="GO" id="GO:0004577">
    <property type="term" value="F:N-acetylglucosaminyldiphosphodolichol N-acetylglucosaminyltransferase activity"/>
    <property type="evidence" value="ECO:0007669"/>
    <property type="project" value="TreeGrafter"/>
</dbReference>
<proteinExistence type="predicted"/>
<keyword evidence="5" id="KW-0472">Membrane</keyword>
<dbReference type="AlphaFoldDB" id="A0A8T4KT36"/>
<dbReference type="PANTHER" id="PTHR12154:SF4">
    <property type="entry name" value="UDP-N-ACETYLGLUCOSAMINE TRANSFERASE SUBUNIT ALG14 HOMOLOG"/>
    <property type="match status" value="1"/>
</dbReference>
<dbReference type="Pfam" id="PF08660">
    <property type="entry name" value="Alg14"/>
    <property type="match status" value="1"/>
</dbReference>
<dbReference type="NCBIfam" id="NF041549">
    <property type="entry name" value="PssD"/>
    <property type="match status" value="1"/>
</dbReference>
<dbReference type="Gene3D" id="3.40.50.2000">
    <property type="entry name" value="Glycogen Phosphorylase B"/>
    <property type="match status" value="1"/>
</dbReference>
<dbReference type="InterPro" id="IPR013969">
    <property type="entry name" value="Oligosacch_biosynth_Alg14"/>
</dbReference>